<dbReference type="EC" id="1.3.8.7" evidence="12"/>
<dbReference type="InterPro" id="IPR050741">
    <property type="entry name" value="Acyl-CoA_dehydrogenase"/>
</dbReference>
<dbReference type="InterPro" id="IPR009100">
    <property type="entry name" value="AcylCoA_DH/oxidase_NM_dom_sf"/>
</dbReference>
<feature type="domain" description="Acyl-CoA dehydrogenase/oxidase N-terminal" evidence="11">
    <location>
        <begin position="9"/>
        <end position="133"/>
    </location>
</feature>
<evidence type="ECO:0000259" key="10">
    <source>
        <dbReference type="Pfam" id="PF02770"/>
    </source>
</evidence>
<dbReference type="Gene3D" id="1.10.540.10">
    <property type="entry name" value="Acyl-CoA dehydrogenase/oxidase, N-terminal domain"/>
    <property type="match status" value="1"/>
</dbReference>
<keyword evidence="5 7" id="KW-0274">FAD</keyword>
<dbReference type="InterPro" id="IPR037069">
    <property type="entry name" value="AcylCoA_DH/ox_N_sf"/>
</dbReference>
<comment type="cofactor">
    <cofactor evidence="1 7">
        <name>FAD</name>
        <dbReference type="ChEBI" id="CHEBI:57692"/>
    </cofactor>
</comment>
<dbReference type="Pfam" id="PF00441">
    <property type="entry name" value="Acyl-CoA_dh_1"/>
    <property type="match status" value="1"/>
</dbReference>
<keyword evidence="4 7" id="KW-0285">Flavoprotein</keyword>
<dbReference type="Proteomes" id="UP001183585">
    <property type="component" value="Unassembled WGS sequence"/>
</dbReference>
<evidence type="ECO:0000256" key="2">
    <source>
        <dbReference type="ARBA" id="ARBA00009347"/>
    </source>
</evidence>
<evidence type="ECO:0000256" key="7">
    <source>
        <dbReference type="RuleBase" id="RU362125"/>
    </source>
</evidence>
<evidence type="ECO:0000259" key="9">
    <source>
        <dbReference type="Pfam" id="PF00441"/>
    </source>
</evidence>
<dbReference type="EMBL" id="JAVDYE010000001">
    <property type="protein sequence ID" value="MDR7380848.1"/>
    <property type="molecule type" value="Genomic_DNA"/>
</dbReference>
<evidence type="ECO:0000256" key="8">
    <source>
        <dbReference type="SAM" id="MobiDB-lite"/>
    </source>
</evidence>
<comment type="similarity">
    <text evidence="2 7">Belongs to the acyl-CoA dehydrogenase family.</text>
</comment>
<dbReference type="GO" id="GO:0070991">
    <property type="term" value="F:medium-chain fatty acyl-CoA dehydrogenase activity"/>
    <property type="evidence" value="ECO:0007669"/>
    <property type="project" value="UniProtKB-EC"/>
</dbReference>
<evidence type="ECO:0000256" key="5">
    <source>
        <dbReference type="ARBA" id="ARBA00022827"/>
    </source>
</evidence>
<evidence type="ECO:0000256" key="6">
    <source>
        <dbReference type="ARBA" id="ARBA00023002"/>
    </source>
</evidence>
<protein>
    <submittedName>
        <fullName evidence="12">Acyl-CoA dehydrogenase</fullName>
        <ecNumber evidence="12">1.3.8.7</ecNumber>
    </submittedName>
</protein>
<dbReference type="SUPFAM" id="SSF56645">
    <property type="entry name" value="Acyl-CoA dehydrogenase NM domain-like"/>
    <property type="match status" value="1"/>
</dbReference>
<evidence type="ECO:0000259" key="11">
    <source>
        <dbReference type="Pfam" id="PF02771"/>
    </source>
</evidence>
<dbReference type="RefSeq" id="WP_274992257.1">
    <property type="nucleotide sequence ID" value="NZ_JAJQQP010000002.1"/>
</dbReference>
<dbReference type="Gene3D" id="2.40.110.10">
    <property type="entry name" value="Butyryl-CoA Dehydrogenase, subunit A, domain 2"/>
    <property type="match status" value="1"/>
</dbReference>
<reference evidence="12 13" key="1">
    <citation type="submission" date="2023-07" db="EMBL/GenBank/DDBJ databases">
        <title>Sequencing the genomes of 1000 actinobacteria strains.</title>
        <authorList>
            <person name="Klenk H.-P."/>
        </authorList>
    </citation>
    <scope>NUCLEOTIDE SEQUENCE [LARGE SCALE GENOMIC DNA]</scope>
    <source>
        <strain evidence="12 13">DSM 45554</strain>
    </source>
</reference>
<dbReference type="Pfam" id="PF02771">
    <property type="entry name" value="Acyl-CoA_dh_N"/>
    <property type="match status" value="1"/>
</dbReference>
<evidence type="ECO:0000256" key="4">
    <source>
        <dbReference type="ARBA" id="ARBA00022630"/>
    </source>
</evidence>
<feature type="domain" description="Acyl-CoA oxidase/dehydrogenase middle" evidence="10">
    <location>
        <begin position="138"/>
        <end position="240"/>
    </location>
</feature>
<name>A0ABU2CHQ4_9MICO</name>
<accession>A0ABU2CHQ4</accession>
<dbReference type="InterPro" id="IPR013786">
    <property type="entry name" value="AcylCoA_DH/ox_N"/>
</dbReference>
<dbReference type="PANTHER" id="PTHR48083:SF13">
    <property type="entry name" value="ACYL-COA DEHYDROGENASE FAMILY MEMBER 11"/>
    <property type="match status" value="1"/>
</dbReference>
<dbReference type="InterPro" id="IPR006091">
    <property type="entry name" value="Acyl-CoA_Oxase/DH_mid-dom"/>
</dbReference>
<proteinExistence type="inferred from homology"/>
<sequence length="429" mass="46094">MDFAPDATTRRITDQVRDFVQSEVLPAEPVLAEQLAATPDVWSFRPVVRHLQATARERGLWNLFLPPDGPVGALGGGLTNLQYAPVAELTGYSPQLAPVAMNCAAPDTGNMELLAHFATPEQRARWLDPLLDGSLRSAFCMTEPAVASSDATNIATRLVRDGDQYVITGRKWFATGAMNPDCGLLIVMGKTDPAAPRHRQQSMVLVPRDTPGVTVVRGLSVFGYDDRDHGGHAEIVFDDVRVPAANLLGGEGEGFAMAQARLGPGRIHHCMRALGTAERAMDLVRERAGERVAFGKPLADQGVVREWLAGARIEIESLRLLVLKTAWLMDTVGNKAAMTEIQAIKIAVPRAVGQILDRAIQVFGGAGVSGDHPLAELFAGIRTLRLADGPDEVHLASLGRAELHRRAPFLDPPGPARLAPSIPLEGDPT</sequence>
<gene>
    <name evidence="12" type="ORF">J2S48_000363</name>
</gene>
<dbReference type="InterPro" id="IPR046373">
    <property type="entry name" value="Acyl-CoA_Oxase/DH_mid-dom_sf"/>
</dbReference>
<comment type="subunit">
    <text evidence="3">Homodimer.</text>
</comment>
<feature type="domain" description="Acyl-CoA dehydrogenase/oxidase C-terminal" evidence="9">
    <location>
        <begin position="252"/>
        <end position="401"/>
    </location>
</feature>
<comment type="caution">
    <text evidence="12">The sequence shown here is derived from an EMBL/GenBank/DDBJ whole genome shotgun (WGS) entry which is preliminary data.</text>
</comment>
<evidence type="ECO:0000256" key="1">
    <source>
        <dbReference type="ARBA" id="ARBA00001974"/>
    </source>
</evidence>
<evidence type="ECO:0000313" key="13">
    <source>
        <dbReference type="Proteomes" id="UP001183585"/>
    </source>
</evidence>
<dbReference type="PANTHER" id="PTHR48083">
    <property type="entry name" value="MEDIUM-CHAIN SPECIFIC ACYL-COA DEHYDROGENASE, MITOCHONDRIAL-RELATED"/>
    <property type="match status" value="1"/>
</dbReference>
<dbReference type="Gene3D" id="1.20.140.10">
    <property type="entry name" value="Butyryl-CoA Dehydrogenase, subunit A, domain 3"/>
    <property type="match status" value="1"/>
</dbReference>
<dbReference type="Pfam" id="PF02770">
    <property type="entry name" value="Acyl-CoA_dh_M"/>
    <property type="match status" value="1"/>
</dbReference>
<feature type="region of interest" description="Disordered" evidence="8">
    <location>
        <begin position="407"/>
        <end position="429"/>
    </location>
</feature>
<evidence type="ECO:0000313" key="12">
    <source>
        <dbReference type="EMBL" id="MDR7380848.1"/>
    </source>
</evidence>
<dbReference type="InterPro" id="IPR036250">
    <property type="entry name" value="AcylCo_DH-like_C"/>
</dbReference>
<keyword evidence="13" id="KW-1185">Reference proteome</keyword>
<evidence type="ECO:0000256" key="3">
    <source>
        <dbReference type="ARBA" id="ARBA00011738"/>
    </source>
</evidence>
<keyword evidence="6 7" id="KW-0560">Oxidoreductase</keyword>
<organism evidence="12 13">
    <name type="scientific">Promicromonospora iranensis</name>
    <dbReference type="NCBI Taxonomy" id="1105144"/>
    <lineage>
        <taxon>Bacteria</taxon>
        <taxon>Bacillati</taxon>
        <taxon>Actinomycetota</taxon>
        <taxon>Actinomycetes</taxon>
        <taxon>Micrococcales</taxon>
        <taxon>Promicromonosporaceae</taxon>
        <taxon>Promicromonospora</taxon>
    </lineage>
</organism>
<dbReference type="InterPro" id="IPR009075">
    <property type="entry name" value="AcylCo_DH/oxidase_C"/>
</dbReference>
<dbReference type="SUPFAM" id="SSF47203">
    <property type="entry name" value="Acyl-CoA dehydrogenase C-terminal domain-like"/>
    <property type="match status" value="1"/>
</dbReference>